<evidence type="ECO:0000313" key="3">
    <source>
        <dbReference type="Proteomes" id="UP000616769"/>
    </source>
</evidence>
<name>A0A132AGQ3_SARSC</name>
<evidence type="ECO:0000313" key="2">
    <source>
        <dbReference type="EMBL" id="KPM10186.1"/>
    </source>
</evidence>
<feature type="compositionally biased region" description="Polar residues" evidence="1">
    <location>
        <begin position="38"/>
        <end position="49"/>
    </location>
</feature>
<comment type="caution">
    <text evidence="2">The sequence shown here is derived from an EMBL/GenBank/DDBJ whole genome shotgun (WGS) entry which is preliminary data.</text>
</comment>
<dbReference type="AlphaFoldDB" id="A0A132AGQ3"/>
<feature type="region of interest" description="Disordered" evidence="1">
    <location>
        <begin position="21"/>
        <end position="49"/>
    </location>
</feature>
<accession>A0A132AGQ3</accession>
<dbReference type="OrthoDB" id="10056939at2759"/>
<dbReference type="Proteomes" id="UP000616769">
    <property type="component" value="Unassembled WGS sequence"/>
</dbReference>
<sequence length="101" mass="11453">MTHRYDDGLYGSMESPYSSMSLGSAHGGHLNHGGAPSMHNSYHNNNHVMSQMPDVHKRDKDAIYGYVFDSFISNIKNFGQKFQKQSFRVQSQSQHPSKTVF</sequence>
<gene>
    <name evidence="2" type="ORF">QR98_0087360</name>
</gene>
<dbReference type="VEuPathDB" id="VectorBase:SSCA001835"/>
<protein>
    <submittedName>
        <fullName evidence="2">Uncharacterized protein</fullName>
    </submittedName>
</protein>
<proteinExistence type="predicted"/>
<reference evidence="2 3" key="1">
    <citation type="journal article" date="2015" name="Parasit. Vectors">
        <title>Draft genome of the scabies mite.</title>
        <authorList>
            <person name="Rider S.D.Jr."/>
            <person name="Morgan M.S."/>
            <person name="Arlian L.G."/>
        </authorList>
    </citation>
    <scope>NUCLEOTIDE SEQUENCE [LARGE SCALE GENOMIC DNA]</scope>
    <source>
        <strain evidence="2">Arlian Lab</strain>
    </source>
</reference>
<dbReference type="EMBL" id="JXLN01014666">
    <property type="protein sequence ID" value="KPM10186.1"/>
    <property type="molecule type" value="Genomic_DNA"/>
</dbReference>
<organism evidence="2 3">
    <name type="scientific">Sarcoptes scabiei</name>
    <name type="common">Itch mite</name>
    <name type="synonym">Acarus scabiei</name>
    <dbReference type="NCBI Taxonomy" id="52283"/>
    <lineage>
        <taxon>Eukaryota</taxon>
        <taxon>Metazoa</taxon>
        <taxon>Ecdysozoa</taxon>
        <taxon>Arthropoda</taxon>
        <taxon>Chelicerata</taxon>
        <taxon>Arachnida</taxon>
        <taxon>Acari</taxon>
        <taxon>Acariformes</taxon>
        <taxon>Sarcoptiformes</taxon>
        <taxon>Astigmata</taxon>
        <taxon>Psoroptidia</taxon>
        <taxon>Sarcoptoidea</taxon>
        <taxon>Sarcoptidae</taxon>
        <taxon>Sarcoptinae</taxon>
        <taxon>Sarcoptes</taxon>
    </lineage>
</organism>
<evidence type="ECO:0000256" key="1">
    <source>
        <dbReference type="SAM" id="MobiDB-lite"/>
    </source>
</evidence>